<evidence type="ECO:0000313" key="2">
    <source>
        <dbReference type="Proteomes" id="UP001234297"/>
    </source>
</evidence>
<comment type="caution">
    <text evidence="1">The sequence shown here is derived from an EMBL/GenBank/DDBJ whole genome shotgun (WGS) entry which is preliminary data.</text>
</comment>
<accession>A0ACC2M0X0</accession>
<name>A0ACC2M0X0_PERAE</name>
<organism evidence="1 2">
    <name type="scientific">Persea americana</name>
    <name type="common">Avocado</name>
    <dbReference type="NCBI Taxonomy" id="3435"/>
    <lineage>
        <taxon>Eukaryota</taxon>
        <taxon>Viridiplantae</taxon>
        <taxon>Streptophyta</taxon>
        <taxon>Embryophyta</taxon>
        <taxon>Tracheophyta</taxon>
        <taxon>Spermatophyta</taxon>
        <taxon>Magnoliopsida</taxon>
        <taxon>Magnoliidae</taxon>
        <taxon>Laurales</taxon>
        <taxon>Lauraceae</taxon>
        <taxon>Persea</taxon>
    </lineage>
</organism>
<protein>
    <submittedName>
        <fullName evidence="1">Uncharacterized protein</fullName>
    </submittedName>
</protein>
<reference evidence="1 2" key="1">
    <citation type="journal article" date="2022" name="Hortic Res">
        <title>A haplotype resolved chromosomal level avocado genome allows analysis of novel avocado genes.</title>
        <authorList>
            <person name="Nath O."/>
            <person name="Fletcher S.J."/>
            <person name="Hayward A."/>
            <person name="Shaw L.M."/>
            <person name="Masouleh A.K."/>
            <person name="Furtado A."/>
            <person name="Henry R.J."/>
            <person name="Mitter N."/>
        </authorList>
    </citation>
    <scope>NUCLEOTIDE SEQUENCE [LARGE SCALE GENOMIC DNA]</scope>
    <source>
        <strain evidence="2">cv. Hass</strain>
    </source>
</reference>
<dbReference type="EMBL" id="CM056813">
    <property type="protein sequence ID" value="KAJ8639416.1"/>
    <property type="molecule type" value="Genomic_DNA"/>
</dbReference>
<keyword evidence="2" id="KW-1185">Reference proteome</keyword>
<proteinExistence type="predicted"/>
<evidence type="ECO:0000313" key="1">
    <source>
        <dbReference type="EMBL" id="KAJ8639416.1"/>
    </source>
</evidence>
<gene>
    <name evidence="1" type="ORF">MRB53_016110</name>
</gene>
<dbReference type="Proteomes" id="UP001234297">
    <property type="component" value="Chromosome 5"/>
</dbReference>
<sequence>MVAIGNNLLAIIWAGILIGLQTGTVLGQNCSCAADLCCSRFGYCGTGDDYCGRGCQKGPCNPLPSTNNVSVANIVTPEFFNHITDQAIGDCPGKNFYSRSAFLQALTSYPQFGRVGSFNDSKREIAAFFGHVTLETSYFCYIEEINGSSRDYCDKNNTQYPCVPGKGYYGRGPIQLSWNYNYGFAGETIGFDGLNAPETVATDPLVSFKTAIWYWMNYCHSIITSGQGFGSTIRAINGALECNGRNPNGVNKRVQYYTEYCNRLGVEPGGNLTC</sequence>